<gene>
    <name evidence="2" type="ORF">J2I47_17445</name>
</gene>
<dbReference type="Proteomes" id="UP000664034">
    <property type="component" value="Unassembled WGS sequence"/>
</dbReference>
<dbReference type="EMBL" id="JAFMYV010000009">
    <property type="protein sequence ID" value="MBO0938340.1"/>
    <property type="molecule type" value="Genomic_DNA"/>
</dbReference>
<evidence type="ECO:0000256" key="1">
    <source>
        <dbReference type="SAM" id="MobiDB-lite"/>
    </source>
</evidence>
<sequence length="177" mass="19423">MKTQPLVTPTVADAFDQTTIDPNTTLDIFIGPKNTITELADTVDILDGVRAETIDITNKQDGTHVEVIVLEEQSADQPDKDMVDNFITVDGIGPEVATLLQAGGIRSFRQLANTSVDQIRAILDAAGPRFRIHDATNWPERAGQLAQNQSLTRPDDTQLPYGFGQWPNQKTRNKPTA</sequence>
<dbReference type="Gene3D" id="1.10.150.20">
    <property type="entry name" value="5' to 3' exonuclease, C-terminal subdomain"/>
    <property type="match status" value="1"/>
</dbReference>
<keyword evidence="3" id="KW-1185">Reference proteome</keyword>
<reference evidence="2" key="1">
    <citation type="submission" date="2021-03" db="EMBL/GenBank/DDBJ databases">
        <title>Fibrella sp. HMF5335 genome sequencing and assembly.</title>
        <authorList>
            <person name="Kang H."/>
            <person name="Kim H."/>
            <person name="Bae S."/>
            <person name="Joh K."/>
        </authorList>
    </citation>
    <scope>NUCLEOTIDE SEQUENCE</scope>
    <source>
        <strain evidence="2">HMF5335</strain>
    </source>
</reference>
<evidence type="ECO:0000313" key="2">
    <source>
        <dbReference type="EMBL" id="MBO0938340.1"/>
    </source>
</evidence>
<accession>A0A939GK89</accession>
<evidence type="ECO:0000313" key="3">
    <source>
        <dbReference type="Proteomes" id="UP000664034"/>
    </source>
</evidence>
<organism evidence="2 3">
    <name type="scientific">Fibrella rubiginis</name>
    <dbReference type="NCBI Taxonomy" id="2817060"/>
    <lineage>
        <taxon>Bacteria</taxon>
        <taxon>Pseudomonadati</taxon>
        <taxon>Bacteroidota</taxon>
        <taxon>Cytophagia</taxon>
        <taxon>Cytophagales</taxon>
        <taxon>Spirosomataceae</taxon>
        <taxon>Fibrella</taxon>
    </lineage>
</organism>
<comment type="caution">
    <text evidence="2">The sequence shown here is derived from an EMBL/GenBank/DDBJ whole genome shotgun (WGS) entry which is preliminary data.</text>
</comment>
<feature type="compositionally biased region" description="Polar residues" evidence="1">
    <location>
        <begin position="166"/>
        <end position="177"/>
    </location>
</feature>
<protein>
    <recommendedName>
        <fullName evidence="4">DUF4332 domain-containing protein</fullName>
    </recommendedName>
</protein>
<dbReference type="RefSeq" id="WP_207365880.1">
    <property type="nucleotide sequence ID" value="NZ_JAFMYV010000009.1"/>
</dbReference>
<proteinExistence type="predicted"/>
<feature type="region of interest" description="Disordered" evidence="1">
    <location>
        <begin position="144"/>
        <end position="177"/>
    </location>
</feature>
<name>A0A939GK89_9BACT</name>
<evidence type="ECO:0008006" key="4">
    <source>
        <dbReference type="Google" id="ProtNLM"/>
    </source>
</evidence>
<dbReference type="AlphaFoldDB" id="A0A939GK89"/>